<organism evidence="12 13">
    <name type="scientific">Polypedilum vanderplanki</name>
    <name type="common">Sleeping chironomid midge</name>
    <dbReference type="NCBI Taxonomy" id="319348"/>
    <lineage>
        <taxon>Eukaryota</taxon>
        <taxon>Metazoa</taxon>
        <taxon>Ecdysozoa</taxon>
        <taxon>Arthropoda</taxon>
        <taxon>Hexapoda</taxon>
        <taxon>Insecta</taxon>
        <taxon>Pterygota</taxon>
        <taxon>Neoptera</taxon>
        <taxon>Endopterygota</taxon>
        <taxon>Diptera</taxon>
        <taxon>Nematocera</taxon>
        <taxon>Chironomoidea</taxon>
        <taxon>Chironomidae</taxon>
        <taxon>Chironominae</taxon>
        <taxon>Polypedilum</taxon>
        <taxon>Polypedilum</taxon>
    </lineage>
</organism>
<evidence type="ECO:0000256" key="7">
    <source>
        <dbReference type="ARBA" id="ARBA00023242"/>
    </source>
</evidence>
<keyword evidence="2" id="KW-0479">Metal-binding</keyword>
<evidence type="ECO:0000256" key="6">
    <source>
        <dbReference type="ARBA" id="ARBA00023125"/>
    </source>
</evidence>
<dbReference type="InterPro" id="IPR013087">
    <property type="entry name" value="Znf_C2H2_type"/>
</dbReference>
<feature type="compositionally biased region" description="Basic residues" evidence="10">
    <location>
        <begin position="7"/>
        <end position="17"/>
    </location>
</feature>
<dbReference type="PROSITE" id="PS00028">
    <property type="entry name" value="ZINC_FINGER_C2H2_1"/>
    <property type="match status" value="1"/>
</dbReference>
<reference evidence="12" key="1">
    <citation type="submission" date="2021-03" db="EMBL/GenBank/DDBJ databases">
        <title>Chromosome level genome of the anhydrobiotic midge Polypedilum vanderplanki.</title>
        <authorList>
            <person name="Yoshida Y."/>
            <person name="Kikawada T."/>
            <person name="Gusev O."/>
        </authorList>
    </citation>
    <scope>NUCLEOTIDE SEQUENCE</scope>
    <source>
        <strain evidence="12">NIAS01</strain>
        <tissue evidence="12">Whole body or cell culture</tissue>
    </source>
</reference>
<dbReference type="PANTHER" id="PTHR24388:SF54">
    <property type="entry name" value="PROTEIN ESCARGOT"/>
    <property type="match status" value="1"/>
</dbReference>
<feature type="domain" description="C2H2-type" evidence="11">
    <location>
        <begin position="139"/>
        <end position="167"/>
    </location>
</feature>
<dbReference type="Gene3D" id="3.30.160.60">
    <property type="entry name" value="Classic Zinc Finger"/>
    <property type="match status" value="1"/>
</dbReference>
<dbReference type="InterPro" id="IPR036236">
    <property type="entry name" value="Znf_C2H2_sf"/>
</dbReference>
<evidence type="ECO:0000256" key="3">
    <source>
        <dbReference type="ARBA" id="ARBA00022737"/>
    </source>
</evidence>
<dbReference type="SUPFAM" id="SSF57667">
    <property type="entry name" value="beta-beta-alpha zinc fingers"/>
    <property type="match status" value="1"/>
</dbReference>
<dbReference type="SMART" id="SM00355">
    <property type="entry name" value="ZnF_C2H2"/>
    <property type="match status" value="2"/>
</dbReference>
<keyword evidence="3" id="KW-0677">Repeat</keyword>
<dbReference type="GO" id="GO:0000981">
    <property type="term" value="F:DNA-binding transcription factor activity, RNA polymerase II-specific"/>
    <property type="evidence" value="ECO:0007669"/>
    <property type="project" value="TreeGrafter"/>
</dbReference>
<evidence type="ECO:0000256" key="10">
    <source>
        <dbReference type="SAM" id="MobiDB-lite"/>
    </source>
</evidence>
<dbReference type="GO" id="GO:0008270">
    <property type="term" value="F:zinc ion binding"/>
    <property type="evidence" value="ECO:0007669"/>
    <property type="project" value="UniProtKB-KW"/>
</dbReference>
<evidence type="ECO:0000256" key="1">
    <source>
        <dbReference type="ARBA" id="ARBA00004123"/>
    </source>
</evidence>
<keyword evidence="5" id="KW-0862">Zinc</keyword>
<dbReference type="PANTHER" id="PTHR24388">
    <property type="entry name" value="ZINC FINGER PROTEIN"/>
    <property type="match status" value="1"/>
</dbReference>
<dbReference type="Proteomes" id="UP001107558">
    <property type="component" value="Chromosome 4"/>
</dbReference>
<proteinExistence type="inferred from homology"/>
<name>A0A9J6BEF3_POLVA</name>
<comment type="similarity">
    <text evidence="8">Belongs to the snail C2H2-type zinc-finger protein family.</text>
</comment>
<dbReference type="Pfam" id="PF00096">
    <property type="entry name" value="zf-C2H2"/>
    <property type="match status" value="2"/>
</dbReference>
<evidence type="ECO:0000256" key="2">
    <source>
        <dbReference type="ARBA" id="ARBA00022723"/>
    </source>
</evidence>
<protein>
    <recommendedName>
        <fullName evidence="11">C2H2-type domain-containing protein</fullName>
    </recommendedName>
</protein>
<dbReference type="FunFam" id="3.30.160.60:FF:000100">
    <property type="entry name" value="Zinc finger 45-like"/>
    <property type="match status" value="1"/>
</dbReference>
<keyword evidence="4 9" id="KW-0863">Zinc-finger</keyword>
<evidence type="ECO:0000256" key="9">
    <source>
        <dbReference type="PROSITE-ProRule" id="PRU00042"/>
    </source>
</evidence>
<dbReference type="PROSITE" id="PS50157">
    <property type="entry name" value="ZINC_FINGER_C2H2_2"/>
    <property type="match status" value="2"/>
</dbReference>
<dbReference type="InterPro" id="IPR050527">
    <property type="entry name" value="Snail/Krueppel_Znf"/>
</dbReference>
<sequence>MENGTVSRKKSKKKKIRSNSPQTSNGSEKILIKLSKILCLKCEKDLKNAIEYREKLINIQNQLESQLPGDKFENVVIKCEVKDESYDDPANDYNFSLFDSTQLLDQMEDEIFTPEPFKKVIESKEEKRARKDREKKIQDICPECGVIYANKQSLKKHIANVHIKLKKFQCDNCNYSTTTKHSLKSHMKVHIDKAEKKSSQLR</sequence>
<evidence type="ECO:0000259" key="11">
    <source>
        <dbReference type="PROSITE" id="PS50157"/>
    </source>
</evidence>
<gene>
    <name evidence="12" type="ORF">PVAND_016093</name>
</gene>
<dbReference type="OrthoDB" id="3535323at2759"/>
<evidence type="ECO:0000313" key="12">
    <source>
        <dbReference type="EMBL" id="KAG5668141.1"/>
    </source>
</evidence>
<evidence type="ECO:0000256" key="4">
    <source>
        <dbReference type="ARBA" id="ARBA00022771"/>
    </source>
</evidence>
<keyword evidence="7" id="KW-0539">Nucleus</keyword>
<keyword evidence="13" id="KW-1185">Reference proteome</keyword>
<accession>A0A9J6BEF3</accession>
<comment type="caution">
    <text evidence="12">The sequence shown here is derived from an EMBL/GenBank/DDBJ whole genome shotgun (WGS) entry which is preliminary data.</text>
</comment>
<dbReference type="EMBL" id="JADBJN010000004">
    <property type="protein sequence ID" value="KAG5668141.1"/>
    <property type="molecule type" value="Genomic_DNA"/>
</dbReference>
<dbReference type="GO" id="GO:0000978">
    <property type="term" value="F:RNA polymerase II cis-regulatory region sequence-specific DNA binding"/>
    <property type="evidence" value="ECO:0007669"/>
    <property type="project" value="TreeGrafter"/>
</dbReference>
<evidence type="ECO:0000313" key="13">
    <source>
        <dbReference type="Proteomes" id="UP001107558"/>
    </source>
</evidence>
<evidence type="ECO:0000256" key="8">
    <source>
        <dbReference type="ARBA" id="ARBA00037948"/>
    </source>
</evidence>
<feature type="domain" description="C2H2-type" evidence="11">
    <location>
        <begin position="168"/>
        <end position="195"/>
    </location>
</feature>
<evidence type="ECO:0000256" key="5">
    <source>
        <dbReference type="ARBA" id="ARBA00022833"/>
    </source>
</evidence>
<feature type="region of interest" description="Disordered" evidence="10">
    <location>
        <begin position="1"/>
        <end position="25"/>
    </location>
</feature>
<dbReference type="AlphaFoldDB" id="A0A9J6BEF3"/>
<comment type="subcellular location">
    <subcellularLocation>
        <location evidence="1">Nucleus</location>
    </subcellularLocation>
</comment>
<dbReference type="GO" id="GO:0005634">
    <property type="term" value="C:nucleus"/>
    <property type="evidence" value="ECO:0007669"/>
    <property type="project" value="UniProtKB-SubCell"/>
</dbReference>
<keyword evidence="6" id="KW-0238">DNA-binding</keyword>